<evidence type="ECO:0000313" key="4">
    <source>
        <dbReference type="Proteomes" id="UP001642360"/>
    </source>
</evidence>
<reference evidence="3 4" key="1">
    <citation type="submission" date="2024-02" db="EMBL/GenBank/DDBJ databases">
        <authorList>
            <person name="Vignale AGUSTIN F."/>
            <person name="Sosa J E."/>
            <person name="Modenutti C."/>
        </authorList>
    </citation>
    <scope>NUCLEOTIDE SEQUENCE [LARGE SCALE GENOMIC DNA]</scope>
</reference>
<protein>
    <recommendedName>
        <fullName evidence="2">Cyclin C-terminal domain-containing protein</fullName>
    </recommendedName>
</protein>
<dbReference type="CDD" id="cd20544">
    <property type="entry name" value="CYCLIN_AtCycD-like_rpt2"/>
    <property type="match status" value="1"/>
</dbReference>
<sequence length="188" mass="20832">MEELNVPPLSEYHVDDHNFEDSAVKKMELMVLDALGWMGPTIPFDYLLYFAIKFCGDSGRKELISKATELIMALAKEINLTEHQPSIIAAAAVLAACEDQLTKASMESKISVITSWGPPEKEHVFSCYGLMLKMPVGKSNTGKSDISPNLSSTPPIRENSPITSGIGTSRRRLRHNTFDQHCPVQRVI</sequence>
<comment type="caution">
    <text evidence="3">The sequence shown here is derived from an EMBL/GenBank/DDBJ whole genome shotgun (WGS) entry which is preliminary data.</text>
</comment>
<proteinExistence type="predicted"/>
<evidence type="ECO:0000313" key="3">
    <source>
        <dbReference type="EMBL" id="CAK9149117.1"/>
    </source>
</evidence>
<keyword evidence="4" id="KW-1185">Reference proteome</keyword>
<name>A0ABC8RX37_9AQUA</name>
<dbReference type="AlphaFoldDB" id="A0ABC8RX37"/>
<dbReference type="Pfam" id="PF02984">
    <property type="entry name" value="Cyclin_C"/>
    <property type="match status" value="1"/>
</dbReference>
<accession>A0ABC8RX37</accession>
<dbReference type="Gene3D" id="1.10.472.10">
    <property type="entry name" value="Cyclin-like"/>
    <property type="match status" value="2"/>
</dbReference>
<evidence type="ECO:0000259" key="2">
    <source>
        <dbReference type="Pfam" id="PF02984"/>
    </source>
</evidence>
<organism evidence="3 4">
    <name type="scientific">Ilex paraguariensis</name>
    <name type="common">yerba mate</name>
    <dbReference type="NCBI Taxonomy" id="185542"/>
    <lineage>
        <taxon>Eukaryota</taxon>
        <taxon>Viridiplantae</taxon>
        <taxon>Streptophyta</taxon>
        <taxon>Embryophyta</taxon>
        <taxon>Tracheophyta</taxon>
        <taxon>Spermatophyta</taxon>
        <taxon>Magnoliopsida</taxon>
        <taxon>eudicotyledons</taxon>
        <taxon>Gunneridae</taxon>
        <taxon>Pentapetalae</taxon>
        <taxon>asterids</taxon>
        <taxon>campanulids</taxon>
        <taxon>Aquifoliales</taxon>
        <taxon>Aquifoliaceae</taxon>
        <taxon>Ilex</taxon>
    </lineage>
</organism>
<dbReference type="EMBL" id="CAUOFW020001837">
    <property type="protein sequence ID" value="CAK9149117.1"/>
    <property type="molecule type" value="Genomic_DNA"/>
</dbReference>
<evidence type="ECO:0000256" key="1">
    <source>
        <dbReference type="SAM" id="MobiDB-lite"/>
    </source>
</evidence>
<feature type="domain" description="Cyclin C-terminal" evidence="2">
    <location>
        <begin position="42"/>
        <end position="139"/>
    </location>
</feature>
<feature type="region of interest" description="Disordered" evidence="1">
    <location>
        <begin position="142"/>
        <end position="167"/>
    </location>
</feature>
<gene>
    <name evidence="3" type="ORF">ILEXP_LOCUS17147</name>
</gene>
<dbReference type="InterPro" id="IPR004367">
    <property type="entry name" value="Cyclin_C-dom"/>
</dbReference>
<dbReference type="Proteomes" id="UP001642360">
    <property type="component" value="Unassembled WGS sequence"/>
</dbReference>